<organism evidence="2 3">
    <name type="scientific">Micromonospora azadirachtae</name>
    <dbReference type="NCBI Taxonomy" id="1970735"/>
    <lineage>
        <taxon>Bacteria</taxon>
        <taxon>Bacillati</taxon>
        <taxon>Actinomycetota</taxon>
        <taxon>Actinomycetes</taxon>
        <taxon>Micromonosporales</taxon>
        <taxon>Micromonosporaceae</taxon>
        <taxon>Micromonospora</taxon>
    </lineage>
</organism>
<feature type="non-terminal residue" evidence="2">
    <location>
        <position position="72"/>
    </location>
</feature>
<dbReference type="Proteomes" id="UP001597053">
    <property type="component" value="Unassembled WGS sequence"/>
</dbReference>
<sequence length="72" mass="7582">MTADDATTRARWHAGRVEETFPVRRWRVPASLPAAKIAGAILLMSVGLLFADGDPVRLALAALVAAALAGWA</sequence>
<name>A0ABW3AC77_9ACTN</name>
<protein>
    <submittedName>
        <fullName evidence="2">Uncharacterized protein</fullName>
    </submittedName>
</protein>
<accession>A0ABW3AC77</accession>
<comment type="caution">
    <text evidence="2">The sequence shown here is derived from an EMBL/GenBank/DDBJ whole genome shotgun (WGS) entry which is preliminary data.</text>
</comment>
<keyword evidence="3" id="KW-1185">Reference proteome</keyword>
<evidence type="ECO:0000313" key="3">
    <source>
        <dbReference type="Proteomes" id="UP001597053"/>
    </source>
</evidence>
<keyword evidence="1" id="KW-0472">Membrane</keyword>
<proteinExistence type="predicted"/>
<evidence type="ECO:0000256" key="1">
    <source>
        <dbReference type="SAM" id="Phobius"/>
    </source>
</evidence>
<reference evidence="3" key="1">
    <citation type="journal article" date="2019" name="Int. J. Syst. Evol. Microbiol.">
        <title>The Global Catalogue of Microorganisms (GCM) 10K type strain sequencing project: providing services to taxonomists for standard genome sequencing and annotation.</title>
        <authorList>
            <consortium name="The Broad Institute Genomics Platform"/>
            <consortium name="The Broad Institute Genome Sequencing Center for Infectious Disease"/>
            <person name="Wu L."/>
            <person name="Ma J."/>
        </authorList>
    </citation>
    <scope>NUCLEOTIDE SEQUENCE [LARGE SCALE GENOMIC DNA]</scope>
    <source>
        <strain evidence="3">JCM 32148</strain>
    </source>
</reference>
<keyword evidence="1" id="KW-0812">Transmembrane</keyword>
<dbReference type="EMBL" id="JBHTHM010002583">
    <property type="protein sequence ID" value="MFD0788206.1"/>
    <property type="molecule type" value="Genomic_DNA"/>
</dbReference>
<evidence type="ECO:0000313" key="2">
    <source>
        <dbReference type="EMBL" id="MFD0788206.1"/>
    </source>
</evidence>
<keyword evidence="1" id="KW-1133">Transmembrane helix</keyword>
<gene>
    <name evidence="2" type="ORF">ACFQZ8_30205</name>
</gene>
<feature type="transmembrane region" description="Helical" evidence="1">
    <location>
        <begin position="30"/>
        <end position="50"/>
    </location>
</feature>